<evidence type="ECO:0000256" key="1">
    <source>
        <dbReference type="ARBA" id="ARBA00010333"/>
    </source>
</evidence>
<gene>
    <name evidence="4" type="ORF">LA374_01730</name>
    <name evidence="3" type="ORF">WL1483_2520</name>
</gene>
<dbReference type="Gene3D" id="3.40.190.10">
    <property type="entry name" value="Periplasmic binding protein-like II"/>
    <property type="match status" value="2"/>
</dbReference>
<dbReference type="Proteomes" id="UP000058114">
    <property type="component" value="Chromosome"/>
</dbReference>
<keyword evidence="2" id="KW-0732">Signal</keyword>
<comment type="similarity">
    <text evidence="1">Belongs to the bacterial solute-binding protein 3 family.</text>
</comment>
<evidence type="ECO:0000313" key="4">
    <source>
        <dbReference type="EMBL" id="MBZ6064940.1"/>
    </source>
</evidence>
<reference evidence="3 5" key="2">
    <citation type="journal article" date="2016" name="Genome Announc.">
        <title>Complete Genome Sequence of the Highly Virulent Aeromonas schubertii Strain WL1483, Isolated from Diseased Snakehead Fish (Channa argus) in China.</title>
        <authorList>
            <person name="Liu L."/>
            <person name="Li N."/>
            <person name="Zhang D."/>
            <person name="Fu X."/>
            <person name="Shi C."/>
            <person name="Lin Q."/>
            <person name="Hao G."/>
        </authorList>
    </citation>
    <scope>NUCLEOTIDE SEQUENCE [LARGE SCALE GENOMIC DNA]</scope>
    <source>
        <strain evidence="3 5">WL1483</strain>
    </source>
</reference>
<feature type="signal peptide" evidence="2">
    <location>
        <begin position="1"/>
        <end position="21"/>
    </location>
</feature>
<dbReference type="SUPFAM" id="SSF53850">
    <property type="entry name" value="Periplasmic binding protein-like II"/>
    <property type="match status" value="1"/>
</dbReference>
<dbReference type="EMBL" id="JAIRBT010000002">
    <property type="protein sequence ID" value="MBZ6064940.1"/>
    <property type="molecule type" value="Genomic_DNA"/>
</dbReference>
<reference evidence="4 6" key="3">
    <citation type="submission" date="2021-09" db="EMBL/GenBank/DDBJ databases">
        <title>Aeromonas schubertii isolated from Asian sea bass.</title>
        <authorList>
            <person name="Pinpimai K."/>
        </authorList>
    </citation>
    <scope>NUCLEOTIDE SEQUENCE [LARGE SCALE GENOMIC DNA]</scope>
    <source>
        <strain evidence="4 6">CHULA2021a</strain>
    </source>
</reference>
<dbReference type="KEGG" id="asr:WL1483_2520"/>
<evidence type="ECO:0000313" key="6">
    <source>
        <dbReference type="Proteomes" id="UP000774958"/>
    </source>
</evidence>
<dbReference type="EMBL" id="CP013067">
    <property type="protein sequence ID" value="ALP41939.1"/>
    <property type="molecule type" value="Genomic_DNA"/>
</dbReference>
<dbReference type="Proteomes" id="UP000774958">
    <property type="component" value="Unassembled WGS sequence"/>
</dbReference>
<accession>A0A0S2SJT2</accession>
<dbReference type="PATRIC" id="fig|652.5.peg.2651"/>
<sequence>MFRSRLAQAILPLLTATATQAVTLTSLDWPPYTGATLPGQGKTSEVVKAAFTAAGETLTIKFLPWQRAVDEAKANPEVVGYFPEYQDPQSPCLFSDPIGHGPLGFAQQQANPVTWQSLDDLKGKKIGVVTGYVNTADFDSRVASKALSVDATTSDAQNLLKLGNGRLDLAVIDKNVMGFLLQSDPKLQGLADKIGFNDRLLEDKTLHVCFTDTPQGREALARFNQALTREAVKKLME</sequence>
<proteinExistence type="inferred from homology"/>
<dbReference type="RefSeq" id="WP_060586674.1">
    <property type="nucleotide sequence ID" value="NZ_CP013067.1"/>
</dbReference>
<feature type="chain" id="PRO_5006604431" evidence="2">
    <location>
        <begin position="22"/>
        <end position="237"/>
    </location>
</feature>
<organism evidence="3 5">
    <name type="scientific">Aeromonas schubertii</name>
    <dbReference type="NCBI Taxonomy" id="652"/>
    <lineage>
        <taxon>Bacteria</taxon>
        <taxon>Pseudomonadati</taxon>
        <taxon>Pseudomonadota</taxon>
        <taxon>Gammaproteobacteria</taxon>
        <taxon>Aeromonadales</taxon>
        <taxon>Aeromonadaceae</taxon>
        <taxon>Aeromonas</taxon>
    </lineage>
</organism>
<name>A0A0S2SJT2_9GAMM</name>
<reference evidence="5" key="1">
    <citation type="submission" date="2015-10" db="EMBL/GenBank/DDBJ databases">
        <title>Complete Genome Sequence of Aeromonas schubertii strain WL1483.</title>
        <authorList>
            <person name="Liu L."/>
        </authorList>
    </citation>
    <scope>NUCLEOTIDE SEQUENCE [LARGE SCALE GENOMIC DNA]</scope>
    <source>
        <strain evidence="5">WL1483</strain>
    </source>
</reference>
<keyword evidence="6" id="KW-1185">Reference proteome</keyword>
<evidence type="ECO:0000313" key="3">
    <source>
        <dbReference type="EMBL" id="ALP41939.1"/>
    </source>
</evidence>
<dbReference type="AlphaFoldDB" id="A0A0S2SJT2"/>
<protein>
    <submittedName>
        <fullName evidence="3">ABC transporter</fullName>
    </submittedName>
    <submittedName>
        <fullName evidence="4">Transporter substrate-binding domain-containing protein</fullName>
    </submittedName>
</protein>
<evidence type="ECO:0000256" key="2">
    <source>
        <dbReference type="SAM" id="SignalP"/>
    </source>
</evidence>
<evidence type="ECO:0000313" key="5">
    <source>
        <dbReference type="Proteomes" id="UP000058114"/>
    </source>
</evidence>
<dbReference type="PANTHER" id="PTHR35936">
    <property type="entry name" value="MEMBRANE-BOUND LYTIC MUREIN TRANSGLYCOSYLASE F"/>
    <property type="match status" value="1"/>
</dbReference>
<dbReference type="PANTHER" id="PTHR35936:SF25">
    <property type="entry name" value="ABC TRANSPORTER SUBSTRATE-BINDING PROTEIN"/>
    <property type="match status" value="1"/>
</dbReference>